<dbReference type="Pfam" id="PF14787">
    <property type="entry name" value="zf-CCHC_5"/>
    <property type="match status" value="1"/>
</dbReference>
<feature type="compositionally biased region" description="Basic residues" evidence="1">
    <location>
        <begin position="236"/>
        <end position="246"/>
    </location>
</feature>
<dbReference type="InterPro" id="IPR000305">
    <property type="entry name" value="GIY-YIG_endonuc"/>
</dbReference>
<feature type="region of interest" description="Disordered" evidence="1">
    <location>
        <begin position="193"/>
        <end position="246"/>
    </location>
</feature>
<dbReference type="EMBL" id="MN739394">
    <property type="protein sequence ID" value="QHT02428.1"/>
    <property type="molecule type" value="Genomic_DNA"/>
</dbReference>
<dbReference type="Gene3D" id="3.40.1440.10">
    <property type="entry name" value="GIY-YIG endonuclease"/>
    <property type="match status" value="1"/>
</dbReference>
<dbReference type="SUPFAM" id="SSF82771">
    <property type="entry name" value="GIY-YIG endonuclease"/>
    <property type="match status" value="1"/>
</dbReference>
<dbReference type="AlphaFoldDB" id="A0A6C0CCX3"/>
<protein>
    <recommendedName>
        <fullName evidence="2">GIY-YIG domain-containing protein</fullName>
    </recommendedName>
</protein>
<dbReference type="PROSITE" id="PS50164">
    <property type="entry name" value="GIY_YIG"/>
    <property type="match status" value="1"/>
</dbReference>
<sequence length="246" mass="27840">MKRKYMIYAICPYITKNDTDTSLIIQRDMEHIYILRLSAGKYYIGKTKNVDKRWAEHTAGCGSGWTKKYPPLSLVKSVVSTSHFDEDRYVKEYMEKYGIENVRGGTYSNVVLDANCITVLEKEIRHSNNLCVRCGRGTHFVKDCYATTNSDGGVIKGVAKETVKNAKQDVKAPKAYKEKAKTKKKDYYDSDSYYRDSDCSCCDDSGEEGSDSCDSASDEDETLQVLMSMTEGMLKNARKGRPLYAE</sequence>
<dbReference type="InterPro" id="IPR036875">
    <property type="entry name" value="Znf_CCHC_sf"/>
</dbReference>
<proteinExistence type="predicted"/>
<reference evidence="3" key="1">
    <citation type="journal article" date="2020" name="Nature">
        <title>Giant virus diversity and host interactions through global metagenomics.</title>
        <authorList>
            <person name="Schulz F."/>
            <person name="Roux S."/>
            <person name="Paez-Espino D."/>
            <person name="Jungbluth S."/>
            <person name="Walsh D.A."/>
            <person name="Denef V.J."/>
            <person name="McMahon K.D."/>
            <person name="Konstantinidis K.T."/>
            <person name="Eloe-Fadrosh E.A."/>
            <person name="Kyrpides N.C."/>
            <person name="Woyke T."/>
        </authorList>
    </citation>
    <scope>NUCLEOTIDE SEQUENCE</scope>
    <source>
        <strain evidence="3">GVMAG-M-3300020565-3</strain>
    </source>
</reference>
<dbReference type="SUPFAM" id="SSF57756">
    <property type="entry name" value="Retrovirus zinc finger-like domains"/>
    <property type="match status" value="1"/>
</dbReference>
<feature type="compositionally biased region" description="Acidic residues" evidence="1">
    <location>
        <begin position="204"/>
        <end position="222"/>
    </location>
</feature>
<evidence type="ECO:0000313" key="3">
    <source>
        <dbReference type="EMBL" id="QHT02428.1"/>
    </source>
</evidence>
<accession>A0A6C0CCX3</accession>
<feature type="domain" description="GIY-YIG" evidence="2">
    <location>
        <begin position="28"/>
        <end position="99"/>
    </location>
</feature>
<name>A0A6C0CCX3_9ZZZZ</name>
<dbReference type="GO" id="GO:0008270">
    <property type="term" value="F:zinc ion binding"/>
    <property type="evidence" value="ECO:0007669"/>
    <property type="project" value="InterPro"/>
</dbReference>
<evidence type="ECO:0000256" key="1">
    <source>
        <dbReference type="SAM" id="MobiDB-lite"/>
    </source>
</evidence>
<dbReference type="GO" id="GO:0003676">
    <property type="term" value="F:nucleic acid binding"/>
    <property type="evidence" value="ECO:0007669"/>
    <property type="project" value="InterPro"/>
</dbReference>
<dbReference type="Pfam" id="PF01541">
    <property type="entry name" value="GIY-YIG"/>
    <property type="match status" value="1"/>
</dbReference>
<evidence type="ECO:0000259" key="2">
    <source>
        <dbReference type="PROSITE" id="PS50164"/>
    </source>
</evidence>
<organism evidence="3">
    <name type="scientific">viral metagenome</name>
    <dbReference type="NCBI Taxonomy" id="1070528"/>
    <lineage>
        <taxon>unclassified sequences</taxon>
        <taxon>metagenomes</taxon>
        <taxon>organismal metagenomes</taxon>
    </lineage>
</organism>
<dbReference type="InterPro" id="IPR035901">
    <property type="entry name" value="GIY-YIG_endonuc_sf"/>
</dbReference>